<dbReference type="GO" id="GO:0031902">
    <property type="term" value="C:late endosome membrane"/>
    <property type="evidence" value="ECO:0007669"/>
    <property type="project" value="UniProtKB-UniRule"/>
</dbReference>
<comment type="subcellular location">
    <subcellularLocation>
        <location evidence="6">Cytoplasm</location>
    </subcellularLocation>
    <subcellularLocation>
        <location evidence="6">Endosome</location>
    </subcellularLocation>
</comment>
<dbReference type="InterPro" id="IPR019885">
    <property type="entry name" value="Tscrpt_reg_HTH_AsnC-type_CS"/>
</dbReference>
<dbReference type="GO" id="GO:0043328">
    <property type="term" value="P:protein transport to vacuole involved in ubiquitin-dependent protein catabolic process via the multivesicular body sorting pathway"/>
    <property type="evidence" value="ECO:0007669"/>
    <property type="project" value="UniProtKB-UniRule"/>
</dbReference>
<evidence type="ECO:0000256" key="1">
    <source>
        <dbReference type="ARBA" id="ARBA00009697"/>
    </source>
</evidence>
<dbReference type="PANTHER" id="PTHR13128">
    <property type="entry name" value="VACUOLAR PROTEIN-SORTING-ASSOCIATED PROTEIN 36"/>
    <property type="match status" value="1"/>
</dbReference>
<evidence type="ECO:0000313" key="8">
    <source>
        <dbReference type="Proteomes" id="UP000050792"/>
    </source>
</evidence>
<evidence type="ECO:0000313" key="9">
    <source>
        <dbReference type="WBParaSite" id="SRDH1_83520.2"/>
    </source>
</evidence>
<protein>
    <recommendedName>
        <fullName evidence="2 6">Vacuolar protein-sorting-associated protein 36</fullName>
    </recommendedName>
    <alternativeName>
        <fullName evidence="5 6">ESCRT-II complex subunit VPS36</fullName>
    </alternativeName>
</protein>
<comment type="subunit">
    <text evidence="6">Component of the endosomal sorting complex required for transport II (ESCRT-II).</text>
</comment>
<dbReference type="Gene3D" id="1.10.10.10">
    <property type="entry name" value="Winged helix-like DNA-binding domain superfamily/Winged helix DNA-binding domain"/>
    <property type="match status" value="2"/>
</dbReference>
<dbReference type="InterPro" id="IPR036388">
    <property type="entry name" value="WH-like_DNA-bd_sf"/>
</dbReference>
<dbReference type="GO" id="GO:0000814">
    <property type="term" value="C:ESCRT II complex"/>
    <property type="evidence" value="ECO:0007669"/>
    <property type="project" value="UniProtKB-UniRule"/>
</dbReference>
<evidence type="ECO:0000256" key="2">
    <source>
        <dbReference type="ARBA" id="ARBA00017953"/>
    </source>
</evidence>
<dbReference type="InterPro" id="IPR011993">
    <property type="entry name" value="PH-like_dom_sf"/>
</dbReference>
<dbReference type="GO" id="GO:0032266">
    <property type="term" value="F:phosphatidylinositol-3-phosphate binding"/>
    <property type="evidence" value="ECO:0007669"/>
    <property type="project" value="UniProtKB-UniRule"/>
</dbReference>
<keyword evidence="8" id="KW-1185">Reference proteome</keyword>
<evidence type="ECO:0000256" key="6">
    <source>
        <dbReference type="RuleBase" id="RU367095"/>
    </source>
</evidence>
<name>A0AA85GAU7_9TREM</name>
<dbReference type="InterPro" id="IPR036390">
    <property type="entry name" value="WH_DNA-bd_sf"/>
</dbReference>
<dbReference type="GO" id="GO:0043130">
    <property type="term" value="F:ubiquitin binding"/>
    <property type="evidence" value="ECO:0007669"/>
    <property type="project" value="UniProtKB-UniRule"/>
</dbReference>
<keyword evidence="3 6" id="KW-0813">Transport</keyword>
<dbReference type="InterPro" id="IPR021648">
    <property type="entry name" value="GLUE_dom"/>
</dbReference>
<reference evidence="8" key="1">
    <citation type="submission" date="2022-06" db="EMBL/GenBank/DDBJ databases">
        <authorList>
            <person name="Berger JAMES D."/>
            <person name="Berger JAMES D."/>
        </authorList>
    </citation>
    <scope>NUCLEOTIDE SEQUENCE [LARGE SCALE GENOMIC DNA]</scope>
</reference>
<dbReference type="SUPFAM" id="SSF50729">
    <property type="entry name" value="PH domain-like"/>
    <property type="match status" value="1"/>
</dbReference>
<dbReference type="Gene3D" id="6.10.140.260">
    <property type="match status" value="1"/>
</dbReference>
<keyword evidence="6" id="KW-0963">Cytoplasm</keyword>
<keyword evidence="4 6" id="KW-0653">Protein transport</keyword>
<proteinExistence type="inferred from homology"/>
<keyword evidence="6" id="KW-0967">Endosome</keyword>
<dbReference type="Gene3D" id="2.30.29.30">
    <property type="entry name" value="Pleckstrin-homology domain (PH domain)/Phosphotyrosine-binding domain (PTB)"/>
    <property type="match status" value="1"/>
</dbReference>
<dbReference type="Pfam" id="PF11605">
    <property type="entry name" value="Vps36_ESCRT-II"/>
    <property type="match status" value="1"/>
</dbReference>
<dbReference type="InterPro" id="IPR037855">
    <property type="entry name" value="Vps36"/>
</dbReference>
<accession>A0AA85GAU7</accession>
<dbReference type="InterPro" id="IPR040608">
    <property type="entry name" value="Snf8/Vps36"/>
</dbReference>
<dbReference type="SUPFAM" id="SSF46785">
    <property type="entry name" value="Winged helix' DNA-binding domain"/>
    <property type="match status" value="1"/>
</dbReference>
<dbReference type="Proteomes" id="UP000050792">
    <property type="component" value="Unassembled WGS sequence"/>
</dbReference>
<dbReference type="WBParaSite" id="SRDH1_83520.2">
    <property type="protein sequence ID" value="SRDH1_83520.2"/>
    <property type="gene ID" value="SRDH1_83520"/>
</dbReference>
<dbReference type="PROSITE" id="PS00519">
    <property type="entry name" value="HTH_ASNC_1"/>
    <property type="match status" value="1"/>
</dbReference>
<organism evidence="8 9">
    <name type="scientific">Schistosoma rodhaini</name>
    <dbReference type="NCBI Taxonomy" id="6188"/>
    <lineage>
        <taxon>Eukaryota</taxon>
        <taxon>Metazoa</taxon>
        <taxon>Spiralia</taxon>
        <taxon>Lophotrochozoa</taxon>
        <taxon>Platyhelminthes</taxon>
        <taxon>Trematoda</taxon>
        <taxon>Digenea</taxon>
        <taxon>Strigeidida</taxon>
        <taxon>Schistosomatoidea</taxon>
        <taxon>Schistosomatidae</taxon>
        <taxon>Schistosoma</taxon>
    </lineage>
</organism>
<reference evidence="9" key="2">
    <citation type="submission" date="2023-11" db="UniProtKB">
        <authorList>
            <consortium name="WormBaseParasite"/>
        </authorList>
    </citation>
    <scope>IDENTIFICATION</scope>
</reference>
<feature type="domain" description="GLUE N-terminal" evidence="7">
    <location>
        <begin position="23"/>
        <end position="101"/>
    </location>
</feature>
<evidence type="ECO:0000256" key="5">
    <source>
        <dbReference type="ARBA" id="ARBA00030114"/>
    </source>
</evidence>
<evidence type="ECO:0000256" key="3">
    <source>
        <dbReference type="ARBA" id="ARBA00022448"/>
    </source>
</evidence>
<dbReference type="PANTHER" id="PTHR13128:SF12">
    <property type="entry name" value="VACUOLAR PROTEIN-SORTING-ASSOCIATED PROTEIN 36"/>
    <property type="match status" value="1"/>
</dbReference>
<dbReference type="Pfam" id="PF04157">
    <property type="entry name" value="EAP30"/>
    <property type="match status" value="1"/>
</dbReference>
<comment type="function">
    <text evidence="6">Component of the ESCRT-II complex (endosomal sorting complex required for transport II), which is required for multivesicular body (MVB) formation and sorting of endosomal cargo proteins into MVBs.</text>
</comment>
<evidence type="ECO:0000256" key="4">
    <source>
        <dbReference type="ARBA" id="ARBA00022927"/>
    </source>
</evidence>
<comment type="similarity">
    <text evidence="1 6">Belongs to the VPS36 family.</text>
</comment>
<dbReference type="AlphaFoldDB" id="A0AA85GAU7"/>
<evidence type="ECO:0000259" key="7">
    <source>
        <dbReference type="Pfam" id="PF11605"/>
    </source>
</evidence>
<sequence length="451" mass="49423">MDRFRWCSDDVENYGSTNQDSLHEESVVLQKSGVRLYDGPNRSAFDGGLLKLTTHRILWSDPLSLTSSFIALPLAAIISVKVEEGGGSLTVSRTPKLILRLLTVAALQNVLASLPNPPQWIEHWCEGVEGSGSGIDSIAFSATAVVSYSKEDHVKLGFPMAGHHEFLQSLNEVLKVKLWTLSYHSDFKLTTKSFGTGGIGAIQRQQAARAVETDRNIAETFEDLSQLMNNASEMVKLSRLLAKKVRDTKGSDLSANEIAELRSAMLSMGVVEVVSGGDDRGSSSSSPSSLSGTTFYIRLAHQVSSILFPLLKGQCSNHSADRLHTGCIDLATAYCRVNRARGMDLISPEDLLRACRYLDKENLPIRLKGYANGLLVLQLASEDEIETLKSTVELVEKRISLSVDELAHTVNLSPVLAKARLLAVEEVGLICRDDSEAGLRFYPNYFLTRHD</sequence>